<feature type="region of interest" description="Disordered" evidence="6">
    <location>
        <begin position="415"/>
        <end position="443"/>
    </location>
</feature>
<evidence type="ECO:0000256" key="5">
    <source>
        <dbReference type="PROSITE-ProRule" id="PRU00104"/>
    </source>
</evidence>
<reference evidence="8 9" key="1">
    <citation type="submission" date="2013-03" db="EMBL/GenBank/DDBJ databases">
        <title>The Genome Sequence of Exophiala aquamarina CBS 119918.</title>
        <authorList>
            <consortium name="The Broad Institute Genomics Platform"/>
            <person name="Cuomo C."/>
            <person name="de Hoog S."/>
            <person name="Gorbushina A."/>
            <person name="Walker B."/>
            <person name="Young S.K."/>
            <person name="Zeng Q."/>
            <person name="Gargeya S."/>
            <person name="Fitzgerald M."/>
            <person name="Haas B."/>
            <person name="Abouelleil A."/>
            <person name="Allen A.W."/>
            <person name="Alvarado L."/>
            <person name="Arachchi H.M."/>
            <person name="Berlin A.M."/>
            <person name="Chapman S.B."/>
            <person name="Gainer-Dewar J."/>
            <person name="Goldberg J."/>
            <person name="Griggs A."/>
            <person name="Gujja S."/>
            <person name="Hansen M."/>
            <person name="Howarth C."/>
            <person name="Imamovic A."/>
            <person name="Ireland A."/>
            <person name="Larimer J."/>
            <person name="McCowan C."/>
            <person name="Murphy C."/>
            <person name="Pearson M."/>
            <person name="Poon T.W."/>
            <person name="Priest M."/>
            <person name="Roberts A."/>
            <person name="Saif S."/>
            <person name="Shea T."/>
            <person name="Sisk P."/>
            <person name="Sykes S."/>
            <person name="Wortman J."/>
            <person name="Nusbaum C."/>
            <person name="Birren B."/>
        </authorList>
    </citation>
    <scope>NUCLEOTIDE SEQUENCE [LARGE SCALE GENOMIC DNA]</scope>
    <source>
        <strain evidence="8 9">CBS 119918</strain>
    </source>
</reference>
<dbReference type="PANTHER" id="PTHR45700:SF8">
    <property type="entry name" value="HECT-TYPE E3 UBIQUITIN TRANSFERASE"/>
    <property type="match status" value="1"/>
</dbReference>
<evidence type="ECO:0000313" key="9">
    <source>
        <dbReference type="Proteomes" id="UP000027920"/>
    </source>
</evidence>
<dbReference type="GO" id="GO:0061630">
    <property type="term" value="F:ubiquitin protein ligase activity"/>
    <property type="evidence" value="ECO:0007669"/>
    <property type="project" value="UniProtKB-EC"/>
</dbReference>
<keyword evidence="3" id="KW-0808">Transferase</keyword>
<evidence type="ECO:0000256" key="6">
    <source>
        <dbReference type="SAM" id="MobiDB-lite"/>
    </source>
</evidence>
<dbReference type="SUPFAM" id="SSF56204">
    <property type="entry name" value="Hect, E3 ligase catalytic domain"/>
    <property type="match status" value="1"/>
</dbReference>
<accession>A0A072P5W1</accession>
<feature type="region of interest" description="Disordered" evidence="6">
    <location>
        <begin position="170"/>
        <end position="192"/>
    </location>
</feature>
<dbReference type="SMART" id="SM00119">
    <property type="entry name" value="HECTc"/>
    <property type="match status" value="1"/>
</dbReference>
<dbReference type="PROSITE" id="PS50237">
    <property type="entry name" value="HECT"/>
    <property type="match status" value="1"/>
</dbReference>
<dbReference type="Gene3D" id="3.30.2160.10">
    <property type="entry name" value="Hect, E3 ligase catalytic domain"/>
    <property type="match status" value="1"/>
</dbReference>
<feature type="compositionally biased region" description="Polar residues" evidence="6">
    <location>
        <begin position="420"/>
        <end position="429"/>
    </location>
</feature>
<evidence type="ECO:0000256" key="1">
    <source>
        <dbReference type="ARBA" id="ARBA00000885"/>
    </source>
</evidence>
<feature type="region of interest" description="Disordered" evidence="6">
    <location>
        <begin position="1"/>
        <end position="116"/>
    </location>
</feature>
<evidence type="ECO:0000256" key="2">
    <source>
        <dbReference type="ARBA" id="ARBA00012485"/>
    </source>
</evidence>
<organism evidence="8 9">
    <name type="scientific">Exophiala aquamarina CBS 119918</name>
    <dbReference type="NCBI Taxonomy" id="1182545"/>
    <lineage>
        <taxon>Eukaryota</taxon>
        <taxon>Fungi</taxon>
        <taxon>Dikarya</taxon>
        <taxon>Ascomycota</taxon>
        <taxon>Pezizomycotina</taxon>
        <taxon>Eurotiomycetes</taxon>
        <taxon>Chaetothyriomycetidae</taxon>
        <taxon>Chaetothyriales</taxon>
        <taxon>Herpotrichiellaceae</taxon>
        <taxon>Exophiala</taxon>
    </lineage>
</organism>
<protein>
    <recommendedName>
        <fullName evidence="2">HECT-type E3 ubiquitin transferase</fullName>
        <ecNumber evidence="2">2.3.2.26</ecNumber>
    </recommendedName>
</protein>
<dbReference type="Gene3D" id="3.90.1750.10">
    <property type="entry name" value="Hect, E3 ligase catalytic domains"/>
    <property type="match status" value="1"/>
</dbReference>
<sequence length="1221" mass="137686">MAPGPSPSYEQPSGSTLPRNPQTTWHNRPPPVDLNLPDLNRPLPPPPASATEPYEIPTLRRRPAPDEPDLNTTKPAHHRSFSHPFPHLFGSKKSERKHQTKGEHDGTSSAPREGRMDDVRAKTLGQESASHRADRQPVTGRCMTCDSTVRWPQGLKVFRCTTCLTINDLEPNHELPQEPSTSSQGSQPQRRITPLSLDRTRALLDRCLEQYLGSLLEDVREMDSPEPLDSQFNTEESFLLDGSPPEGLLYSQNQDDQDSPPPSPRAAIKPRSPSESTLTTLNTSQLPEGSFVQGSSVDPFSSSLPIKARPNKARPQDPKEPKLRTVSRQISHSAIFRQVEDYIARCFIGCATLNNSFLSRPPPSFKPRTGSGPQPRRQPSEPVPSPLFETDVFLSEFDAKTLLLGDIAENGSWWLGTPGGRSSSTGQDNQHQRDRSPDKGRNPGAKYARINWIELAEWYRIVIYAGDAWESRWQAMKSRIADQDQLQRWNSISMSNIHHDIIDSRTHLHRSLLKVTENLLKRPRQPLKHSEDCRFLLILLANPLLTPTRLDVGKPSNPSMLKNPLTARGHDERLRGSPSKRIQPSARRPGSLGHHSGIIKRILGLIANLSNEIHQHLVSWFSKYSDGHFQRTVELIGSFVTYRLSRQQRKPAVAEPVNPTDGLVPSFSDSGLRHASQIHAALEGRHSSTSAGQSDGMPKLASYGEDWQIRVAARVMSLFFQANVGHAARKRDAVIGHEQRHHSPGMNAKYNANSHGQIIPVSNFYSTMLDYADLVADFETWETTKSRFTFCQYPFFLSIYAKIHILEHDARRQMEVKAREAFFDSILSRKAVSQYLVLRVRRDCLVEDSLRSVSEAVGSGGNDLKKGLRIDFQGEEGIDAGGLRKEWFLLLVREIFDPNHGLFVYDDDSQYCYFNPFCFESSEQFFLVGVLLGLAIYNSTILDIAFPPFVFRKMLASAPLIGDKLTSTPRIGHGYSLDDLAEYRPALARGFRQLLEFEGDVQETFCRDFVAEMDRYGEVVQVPLFPGGEKRAVTNSNRKEFVDLYVHYLLDTAVTRQYEPFKRGFFTVCGGNALSLFRPEEIELLVRGSDESLDVASLRAVATYEGWPKQEGPAEQQPQVVWFWDFVCKVSPSDQRRILSFITGSDRIPAMGATNLVIRIQLIRGKDEFDAQGRPTNLPIEKFPIARTCFNTISLFKYESRQKLEYKLWMAVTNSEGFGLK</sequence>
<dbReference type="InterPro" id="IPR035983">
    <property type="entry name" value="Hect_E3_ubiquitin_ligase"/>
</dbReference>
<name>A0A072P5W1_9EURO</name>
<gene>
    <name evidence="8" type="ORF">A1O9_08880</name>
</gene>
<feature type="compositionally biased region" description="Polar residues" evidence="6">
    <location>
        <begin position="273"/>
        <end position="304"/>
    </location>
</feature>
<feature type="domain" description="HECT" evidence="7">
    <location>
        <begin position="860"/>
        <end position="1221"/>
    </location>
</feature>
<comment type="catalytic activity">
    <reaction evidence="1">
        <text>S-ubiquitinyl-[E2 ubiquitin-conjugating enzyme]-L-cysteine + [acceptor protein]-L-lysine = [E2 ubiquitin-conjugating enzyme]-L-cysteine + N(6)-ubiquitinyl-[acceptor protein]-L-lysine.</text>
        <dbReference type="EC" id="2.3.2.26"/>
    </reaction>
</comment>
<feature type="active site" description="Glycyl thioester intermediate" evidence="5">
    <location>
        <position position="1189"/>
    </location>
</feature>
<dbReference type="InterPro" id="IPR044611">
    <property type="entry name" value="E3A/B/C-like"/>
</dbReference>
<dbReference type="Proteomes" id="UP000027920">
    <property type="component" value="Unassembled WGS sequence"/>
</dbReference>
<keyword evidence="4 5" id="KW-0833">Ubl conjugation pathway</keyword>
<dbReference type="EMBL" id="AMGV01000008">
    <property type="protein sequence ID" value="KEF55226.1"/>
    <property type="molecule type" value="Genomic_DNA"/>
</dbReference>
<dbReference type="AlphaFoldDB" id="A0A072P5W1"/>
<dbReference type="GeneID" id="25283790"/>
<evidence type="ECO:0000256" key="3">
    <source>
        <dbReference type="ARBA" id="ARBA00022679"/>
    </source>
</evidence>
<dbReference type="STRING" id="1182545.A0A072P5W1"/>
<keyword evidence="9" id="KW-1185">Reference proteome</keyword>
<dbReference type="OrthoDB" id="8068875at2759"/>
<evidence type="ECO:0000256" key="4">
    <source>
        <dbReference type="ARBA" id="ARBA00022786"/>
    </source>
</evidence>
<feature type="compositionally biased region" description="Basic and acidic residues" evidence="6">
    <location>
        <begin position="430"/>
        <end position="441"/>
    </location>
</feature>
<dbReference type="VEuPathDB" id="FungiDB:A1O9_08880"/>
<feature type="region of interest" description="Disordered" evidence="6">
    <location>
        <begin position="237"/>
        <end position="326"/>
    </location>
</feature>
<dbReference type="RefSeq" id="XP_013257816.1">
    <property type="nucleotide sequence ID" value="XM_013402362.1"/>
</dbReference>
<evidence type="ECO:0000313" key="8">
    <source>
        <dbReference type="EMBL" id="KEF55226.1"/>
    </source>
</evidence>
<dbReference type="Gene3D" id="3.30.2410.10">
    <property type="entry name" value="Hect, E3 ligase catalytic domain"/>
    <property type="match status" value="1"/>
</dbReference>
<feature type="region of interest" description="Disordered" evidence="6">
    <location>
        <begin position="358"/>
        <end position="385"/>
    </location>
</feature>
<feature type="compositionally biased region" description="Basic and acidic residues" evidence="6">
    <location>
        <begin position="100"/>
        <end position="116"/>
    </location>
</feature>
<dbReference type="InterPro" id="IPR000569">
    <property type="entry name" value="HECT_dom"/>
</dbReference>
<dbReference type="PANTHER" id="PTHR45700">
    <property type="entry name" value="UBIQUITIN-PROTEIN LIGASE E3C"/>
    <property type="match status" value="1"/>
</dbReference>
<comment type="caution">
    <text evidence="8">The sequence shown here is derived from an EMBL/GenBank/DDBJ whole genome shotgun (WGS) entry which is preliminary data.</text>
</comment>
<feature type="compositionally biased region" description="Polar residues" evidence="6">
    <location>
        <begin position="8"/>
        <end position="26"/>
    </location>
</feature>
<dbReference type="GO" id="GO:0000209">
    <property type="term" value="P:protein polyubiquitination"/>
    <property type="evidence" value="ECO:0007669"/>
    <property type="project" value="InterPro"/>
</dbReference>
<dbReference type="HOGENOM" id="CLU_002173_5_1_1"/>
<feature type="compositionally biased region" description="Polar residues" evidence="6">
    <location>
        <begin position="178"/>
        <end position="190"/>
    </location>
</feature>
<dbReference type="CDD" id="cd00078">
    <property type="entry name" value="HECTc"/>
    <property type="match status" value="1"/>
</dbReference>
<evidence type="ECO:0000259" key="7">
    <source>
        <dbReference type="PROSITE" id="PS50237"/>
    </source>
</evidence>
<dbReference type="EC" id="2.3.2.26" evidence="2"/>
<dbReference type="Pfam" id="PF00632">
    <property type="entry name" value="HECT"/>
    <property type="match status" value="1"/>
</dbReference>
<feature type="region of interest" description="Disordered" evidence="6">
    <location>
        <begin position="551"/>
        <end position="593"/>
    </location>
</feature>
<feature type="compositionally biased region" description="Basic and acidic residues" evidence="6">
    <location>
        <begin position="314"/>
        <end position="323"/>
    </location>
</feature>
<proteinExistence type="predicted"/>